<gene>
    <name evidence="7" type="ORF">FD50_GL001974</name>
</gene>
<accession>A0A0R1V271</accession>
<evidence type="ECO:0000256" key="1">
    <source>
        <dbReference type="ARBA" id="ARBA00003531"/>
    </source>
</evidence>
<reference evidence="7 8" key="1">
    <citation type="journal article" date="2015" name="Genome Announc.">
        <title>Expanding the biotechnology potential of lactobacilli through comparative genomics of 213 strains and associated genera.</title>
        <authorList>
            <person name="Sun Z."/>
            <person name="Harris H.M."/>
            <person name="McCann A."/>
            <person name="Guo C."/>
            <person name="Argimon S."/>
            <person name="Zhang W."/>
            <person name="Yang X."/>
            <person name="Jeffery I.B."/>
            <person name="Cooney J.C."/>
            <person name="Kagawa T.F."/>
            <person name="Liu W."/>
            <person name="Song Y."/>
            <person name="Salvetti E."/>
            <person name="Wrobel A."/>
            <person name="Rasinkangas P."/>
            <person name="Parkhill J."/>
            <person name="Rea M.C."/>
            <person name="O'Sullivan O."/>
            <person name="Ritari J."/>
            <person name="Douillard F.P."/>
            <person name="Paul Ross R."/>
            <person name="Yang R."/>
            <person name="Briner A.E."/>
            <person name="Felis G.E."/>
            <person name="de Vos W.M."/>
            <person name="Barrangou R."/>
            <person name="Klaenhammer T.R."/>
            <person name="Caufield P.W."/>
            <person name="Cui Y."/>
            <person name="Zhang H."/>
            <person name="O'Toole P.W."/>
        </authorList>
    </citation>
    <scope>NUCLEOTIDE SEQUENCE [LARGE SCALE GENOMIC DNA]</scope>
    <source>
        <strain evidence="7 8">DSM 16230</strain>
    </source>
</reference>
<dbReference type="OrthoDB" id="1033810at2"/>
<organism evidence="7 8">
    <name type="scientific">Liquorilactobacillus satsumensis DSM 16230 = JCM 12392</name>
    <dbReference type="NCBI Taxonomy" id="1423801"/>
    <lineage>
        <taxon>Bacteria</taxon>
        <taxon>Bacillati</taxon>
        <taxon>Bacillota</taxon>
        <taxon>Bacilli</taxon>
        <taxon>Lactobacillales</taxon>
        <taxon>Lactobacillaceae</taxon>
        <taxon>Liquorilactobacillus</taxon>
    </lineage>
</organism>
<dbReference type="GO" id="GO:0004385">
    <property type="term" value="F:GMP kinase activity"/>
    <property type="evidence" value="ECO:0007669"/>
    <property type="project" value="UniProtKB-EC"/>
</dbReference>
<dbReference type="Pfam" id="PF00625">
    <property type="entry name" value="Guanylate_kin"/>
    <property type="match status" value="1"/>
</dbReference>
<dbReference type="InterPro" id="IPR008145">
    <property type="entry name" value="GK/Ca_channel_bsu"/>
</dbReference>
<dbReference type="PANTHER" id="PTHR23117:SF13">
    <property type="entry name" value="GUANYLATE KINASE"/>
    <property type="match status" value="1"/>
</dbReference>
<name>A0A0R1V271_9LACO</name>
<keyword evidence="3" id="KW-0808">Transferase</keyword>
<dbReference type="RefSeq" id="WP_056961855.1">
    <property type="nucleotide sequence ID" value="NZ_AZFQ01000054.1"/>
</dbReference>
<proteinExistence type="inferred from homology"/>
<dbReference type="STRING" id="1423801.FD50_GL001974"/>
<dbReference type="AlphaFoldDB" id="A0A0R1V271"/>
<protein>
    <submittedName>
        <fullName evidence="7">Guanylate kinase</fullName>
    </submittedName>
</protein>
<comment type="caution">
    <text evidence="7">The sequence shown here is derived from an EMBL/GenBank/DDBJ whole genome shotgun (WGS) entry which is preliminary data.</text>
</comment>
<comment type="similarity">
    <text evidence="2">Belongs to the guanylate kinase family.</text>
</comment>
<dbReference type="Gene3D" id="3.40.50.300">
    <property type="entry name" value="P-loop containing nucleotide triphosphate hydrolases"/>
    <property type="match status" value="1"/>
</dbReference>
<comment type="catalytic activity">
    <reaction evidence="5">
        <text>GMP + ATP = GDP + ADP</text>
        <dbReference type="Rhea" id="RHEA:20780"/>
        <dbReference type="ChEBI" id="CHEBI:30616"/>
        <dbReference type="ChEBI" id="CHEBI:58115"/>
        <dbReference type="ChEBI" id="CHEBI:58189"/>
        <dbReference type="ChEBI" id="CHEBI:456216"/>
        <dbReference type="EC" id="2.7.4.8"/>
    </reaction>
</comment>
<dbReference type="PATRIC" id="fig|1423801.4.peg.2018"/>
<comment type="function">
    <text evidence="1">Essential for recycling GMP and indirectly, cGMP.</text>
</comment>
<keyword evidence="8" id="KW-1185">Reference proteome</keyword>
<dbReference type="Proteomes" id="UP000051166">
    <property type="component" value="Unassembled WGS sequence"/>
</dbReference>
<evidence type="ECO:0000313" key="7">
    <source>
        <dbReference type="EMBL" id="KRL97026.1"/>
    </source>
</evidence>
<dbReference type="SUPFAM" id="SSF52540">
    <property type="entry name" value="P-loop containing nucleoside triphosphate hydrolases"/>
    <property type="match status" value="1"/>
</dbReference>
<evidence type="ECO:0000313" key="8">
    <source>
        <dbReference type="Proteomes" id="UP000051166"/>
    </source>
</evidence>
<evidence type="ECO:0000259" key="6">
    <source>
        <dbReference type="PROSITE" id="PS50052"/>
    </source>
</evidence>
<evidence type="ECO:0000256" key="2">
    <source>
        <dbReference type="ARBA" id="ARBA00005790"/>
    </source>
</evidence>
<dbReference type="PROSITE" id="PS50052">
    <property type="entry name" value="GUANYLATE_KINASE_2"/>
    <property type="match status" value="1"/>
</dbReference>
<evidence type="ECO:0000256" key="5">
    <source>
        <dbReference type="ARBA" id="ARBA00048594"/>
    </source>
</evidence>
<dbReference type="EMBL" id="AZFQ01000054">
    <property type="protein sequence ID" value="KRL97026.1"/>
    <property type="molecule type" value="Genomic_DNA"/>
</dbReference>
<dbReference type="InterPro" id="IPR008144">
    <property type="entry name" value="Guanylate_kin-like_dom"/>
</dbReference>
<sequence>MKKLLVLCGGPGTGKTTIQHYLEEKYGFSRVLTHTTRPRRKGETDGKDYYFETKTSFFRNRYFEYMEYDGNFYGSSAESLARTWQHHDNAVIVLDTKGALAYKQKLRTKQVSFWYIAVADQNILGQRLLKRGEAKERAARRLQSKEAIRDMQMPQQLRTFCEVLLNDDWGKTTAEIELFLRRDGFLK</sequence>
<evidence type="ECO:0000256" key="3">
    <source>
        <dbReference type="ARBA" id="ARBA00022679"/>
    </source>
</evidence>
<dbReference type="SMART" id="SM00072">
    <property type="entry name" value="GuKc"/>
    <property type="match status" value="1"/>
</dbReference>
<evidence type="ECO:0000256" key="4">
    <source>
        <dbReference type="ARBA" id="ARBA00022777"/>
    </source>
</evidence>
<feature type="domain" description="Guanylate kinase-like" evidence="6">
    <location>
        <begin position="2"/>
        <end position="181"/>
    </location>
</feature>
<dbReference type="GeneID" id="98309196"/>
<dbReference type="CDD" id="cd00071">
    <property type="entry name" value="GMPK"/>
    <property type="match status" value="1"/>
</dbReference>
<dbReference type="InterPro" id="IPR027417">
    <property type="entry name" value="P-loop_NTPase"/>
</dbReference>
<keyword evidence="4 7" id="KW-0418">Kinase</keyword>
<dbReference type="GO" id="GO:0005829">
    <property type="term" value="C:cytosol"/>
    <property type="evidence" value="ECO:0007669"/>
    <property type="project" value="TreeGrafter"/>
</dbReference>
<dbReference type="PANTHER" id="PTHR23117">
    <property type="entry name" value="GUANYLATE KINASE-RELATED"/>
    <property type="match status" value="1"/>
</dbReference>